<accession>A0A1H7PZI4</accession>
<dbReference type="STRING" id="190974.SAMN05216439_0492"/>
<dbReference type="Proteomes" id="UP000199506">
    <property type="component" value="Unassembled WGS sequence"/>
</dbReference>
<reference evidence="1 2" key="1">
    <citation type="submission" date="2016-10" db="EMBL/GenBank/DDBJ databases">
        <authorList>
            <person name="de Groot N.N."/>
        </authorList>
    </citation>
    <scope>NUCLEOTIDE SEQUENCE [LARGE SCALE GENOMIC DNA]</scope>
    <source>
        <strain evidence="1 2">DSM 11978</strain>
    </source>
</reference>
<proteinExistence type="predicted"/>
<protein>
    <submittedName>
        <fullName evidence="1">Uncharacterized protein</fullName>
    </submittedName>
</protein>
<dbReference type="EMBL" id="FOAK01000017">
    <property type="protein sequence ID" value="SEL41321.1"/>
    <property type="molecule type" value="Genomic_DNA"/>
</dbReference>
<evidence type="ECO:0000313" key="1">
    <source>
        <dbReference type="EMBL" id="SEL41321.1"/>
    </source>
</evidence>
<dbReference type="OrthoDB" id="72952at2157"/>
<dbReference type="RefSeq" id="WP_091699923.1">
    <property type="nucleotide sequence ID" value="NZ_FOAK01000017.1"/>
</dbReference>
<dbReference type="AlphaFoldDB" id="A0A1H7PZI4"/>
<sequence>MEEVVEVIGVEHLKVILSSLTPEDIVKPAYENWQTGMKTGYTRLNLETGEIYGIGVELNDLPLPNNIFIDLFKIDSYDDPIDEEEFFSSSEYNEFLEFSSSEPSEYIPDIITEFCELKGIDEMKRKIGLLAYNFEKNERSNYNMWESSILNKYYDAIYEDHNPFMFSQNSL</sequence>
<evidence type="ECO:0000313" key="2">
    <source>
        <dbReference type="Proteomes" id="UP000199506"/>
    </source>
</evidence>
<name>A0A1H7PZI4_9EURY</name>
<gene>
    <name evidence="1" type="ORF">SAMN05216439_0492</name>
</gene>
<organism evidence="1 2">
    <name type="scientific">Methanobrevibacter gottschalkii</name>
    <dbReference type="NCBI Taxonomy" id="190974"/>
    <lineage>
        <taxon>Archaea</taxon>
        <taxon>Methanobacteriati</taxon>
        <taxon>Methanobacteriota</taxon>
        <taxon>Methanomada group</taxon>
        <taxon>Methanobacteria</taxon>
        <taxon>Methanobacteriales</taxon>
        <taxon>Methanobacteriaceae</taxon>
        <taxon>Methanobrevibacter</taxon>
    </lineage>
</organism>